<reference evidence="1" key="1">
    <citation type="submission" date="2021-06" db="EMBL/GenBank/DDBJ databases">
        <authorList>
            <person name="Kallberg Y."/>
            <person name="Tangrot J."/>
            <person name="Rosling A."/>
        </authorList>
    </citation>
    <scope>NUCLEOTIDE SEQUENCE</scope>
    <source>
        <strain evidence="1">28 12/20/2015</strain>
    </source>
</reference>
<feature type="non-terminal residue" evidence="1">
    <location>
        <position position="89"/>
    </location>
</feature>
<evidence type="ECO:0000313" key="1">
    <source>
        <dbReference type="EMBL" id="CAG8721529.1"/>
    </source>
</evidence>
<evidence type="ECO:0000313" key="2">
    <source>
        <dbReference type="Proteomes" id="UP000789366"/>
    </source>
</evidence>
<accession>A0ACA9PS95</accession>
<comment type="caution">
    <text evidence="1">The sequence shown here is derived from an EMBL/GenBank/DDBJ whole genome shotgun (WGS) entry which is preliminary data.</text>
</comment>
<dbReference type="EMBL" id="CAJVPW010029566">
    <property type="protein sequence ID" value="CAG8721529.1"/>
    <property type="molecule type" value="Genomic_DNA"/>
</dbReference>
<protein>
    <submittedName>
        <fullName evidence="1">17379_t:CDS:1</fullName>
    </submittedName>
</protein>
<organism evidence="1 2">
    <name type="scientific">Cetraspora pellucida</name>
    <dbReference type="NCBI Taxonomy" id="1433469"/>
    <lineage>
        <taxon>Eukaryota</taxon>
        <taxon>Fungi</taxon>
        <taxon>Fungi incertae sedis</taxon>
        <taxon>Mucoromycota</taxon>
        <taxon>Glomeromycotina</taxon>
        <taxon>Glomeromycetes</taxon>
        <taxon>Diversisporales</taxon>
        <taxon>Gigasporaceae</taxon>
        <taxon>Cetraspora</taxon>
    </lineage>
</organism>
<sequence length="89" mass="10343">IKDNADTNSNESTDTYISDESEIRYKTSEIFDFQDIVNKMSKFTNNYNQIVKGNKNDKISEEICSNDSELNNTNHAEFLNTAYRDFIDI</sequence>
<name>A0ACA9PS95_9GLOM</name>
<proteinExistence type="predicted"/>
<dbReference type="Proteomes" id="UP000789366">
    <property type="component" value="Unassembled WGS sequence"/>
</dbReference>
<feature type="non-terminal residue" evidence="1">
    <location>
        <position position="1"/>
    </location>
</feature>
<keyword evidence="2" id="KW-1185">Reference proteome</keyword>
<gene>
    <name evidence="1" type="ORF">SPELUC_LOCUS12473</name>
</gene>